<dbReference type="Proteomes" id="UP000315364">
    <property type="component" value="Chromosome"/>
</dbReference>
<keyword evidence="2" id="KW-1185">Reference proteome</keyword>
<organism evidence="1 2">
    <name type="scientific">Devosia ginsengisoli</name>
    <dbReference type="NCBI Taxonomy" id="400770"/>
    <lineage>
        <taxon>Bacteria</taxon>
        <taxon>Pseudomonadati</taxon>
        <taxon>Pseudomonadota</taxon>
        <taxon>Alphaproteobacteria</taxon>
        <taxon>Hyphomicrobiales</taxon>
        <taxon>Devosiaceae</taxon>
        <taxon>Devosia</taxon>
    </lineage>
</organism>
<name>A0A5B8LRK6_9HYPH</name>
<accession>A0A5B8LRK6</accession>
<dbReference type="InterPro" id="IPR053860">
    <property type="entry name" value="DUF6932"/>
</dbReference>
<dbReference type="AlphaFoldDB" id="A0A5B8LRK6"/>
<dbReference type="KEGG" id="dea:FPZ08_07175"/>
<dbReference type="EMBL" id="CP042304">
    <property type="protein sequence ID" value="QDZ10551.1"/>
    <property type="molecule type" value="Genomic_DNA"/>
</dbReference>
<gene>
    <name evidence="1" type="ORF">FPZ08_07175</name>
</gene>
<dbReference type="Pfam" id="PF22014">
    <property type="entry name" value="DUF6932"/>
    <property type="match status" value="1"/>
</dbReference>
<sequence>MTIPQFTVDGILPPYIGDNAGGPQEGMSPYLAEPLDVVDQFGTSVRRCVILRDWLQHRAELRDIGILSGFQWLDGSFVEDKEPNDLDLVTFLFRPEGCQDAEPWNRWVGENISLLLREPVRARYKLDFFVVDMNGHPETIVDAARYWLGLFSHKRSTNQWKGMLKIRLDADDVPASELVAARLAAYEASQ</sequence>
<reference evidence="1 2" key="1">
    <citation type="submission" date="2019-07" db="EMBL/GenBank/DDBJ databases">
        <title>Full genome sequence of Devosia sp. Gsoil 520.</title>
        <authorList>
            <person name="Im W.-T."/>
        </authorList>
    </citation>
    <scope>NUCLEOTIDE SEQUENCE [LARGE SCALE GENOMIC DNA]</scope>
    <source>
        <strain evidence="1 2">Gsoil 520</strain>
    </source>
</reference>
<evidence type="ECO:0000313" key="1">
    <source>
        <dbReference type="EMBL" id="QDZ10551.1"/>
    </source>
</evidence>
<evidence type="ECO:0000313" key="2">
    <source>
        <dbReference type="Proteomes" id="UP000315364"/>
    </source>
</evidence>
<protein>
    <submittedName>
        <fullName evidence="1">Uncharacterized protein</fullName>
    </submittedName>
</protein>
<proteinExistence type="predicted"/>
<dbReference type="OrthoDB" id="7842083at2"/>
<dbReference type="RefSeq" id="WP_146289338.1">
    <property type="nucleotide sequence ID" value="NZ_CP042304.1"/>
</dbReference>